<dbReference type="WBParaSite" id="ECPE_0001087701-mRNA-1">
    <property type="protein sequence ID" value="ECPE_0001087701-mRNA-1"/>
    <property type="gene ID" value="ECPE_0001087701"/>
</dbReference>
<reference evidence="1 2" key="2">
    <citation type="submission" date="2018-11" db="EMBL/GenBank/DDBJ databases">
        <authorList>
            <consortium name="Pathogen Informatics"/>
        </authorList>
    </citation>
    <scope>NUCLEOTIDE SEQUENCE [LARGE SCALE GENOMIC DNA]</scope>
    <source>
        <strain evidence="1 2">Egypt</strain>
    </source>
</reference>
<evidence type="ECO:0000313" key="3">
    <source>
        <dbReference type="WBParaSite" id="ECPE_0001087701-mRNA-1"/>
    </source>
</evidence>
<sequence>MIATVQTVIDGDAWMGCTVDKSNRDLIGINPHCPTSESRPQKGLMLDVPSQFGRSSETLVNQARIGSETAGWWAGASEIPMRRPRTQARGNLLHHDKAPAHSPHVVGDFLAEEDSQEVRHPPYSSNLAPYDLFVPSNIKRMLRGIRYEPPTATVKVFI</sequence>
<protein>
    <submittedName>
        <fullName evidence="3">DDE_3 domain-containing protein</fullName>
    </submittedName>
</protein>
<dbReference type="OrthoDB" id="10018757at2759"/>
<dbReference type="Gene3D" id="3.30.420.10">
    <property type="entry name" value="Ribonuclease H-like superfamily/Ribonuclease H"/>
    <property type="match status" value="1"/>
</dbReference>
<reference evidence="3" key="1">
    <citation type="submission" date="2016-06" db="UniProtKB">
        <authorList>
            <consortium name="WormBaseParasite"/>
        </authorList>
    </citation>
    <scope>IDENTIFICATION</scope>
</reference>
<name>A0A183AV58_9TREM</name>
<proteinExistence type="predicted"/>
<dbReference type="AlphaFoldDB" id="A0A183AV58"/>
<dbReference type="Proteomes" id="UP000272942">
    <property type="component" value="Unassembled WGS sequence"/>
</dbReference>
<dbReference type="EMBL" id="UZAN01049792">
    <property type="protein sequence ID" value="VDP87714.1"/>
    <property type="molecule type" value="Genomic_DNA"/>
</dbReference>
<evidence type="ECO:0000313" key="1">
    <source>
        <dbReference type="EMBL" id="VDP87714.1"/>
    </source>
</evidence>
<keyword evidence="2" id="KW-1185">Reference proteome</keyword>
<evidence type="ECO:0000313" key="2">
    <source>
        <dbReference type="Proteomes" id="UP000272942"/>
    </source>
</evidence>
<dbReference type="InterPro" id="IPR036397">
    <property type="entry name" value="RNaseH_sf"/>
</dbReference>
<organism evidence="3">
    <name type="scientific">Echinostoma caproni</name>
    <dbReference type="NCBI Taxonomy" id="27848"/>
    <lineage>
        <taxon>Eukaryota</taxon>
        <taxon>Metazoa</taxon>
        <taxon>Spiralia</taxon>
        <taxon>Lophotrochozoa</taxon>
        <taxon>Platyhelminthes</taxon>
        <taxon>Trematoda</taxon>
        <taxon>Digenea</taxon>
        <taxon>Plagiorchiida</taxon>
        <taxon>Echinostomata</taxon>
        <taxon>Echinostomatoidea</taxon>
        <taxon>Echinostomatidae</taxon>
        <taxon>Echinostoma</taxon>
    </lineage>
</organism>
<dbReference type="GO" id="GO:0003676">
    <property type="term" value="F:nucleic acid binding"/>
    <property type="evidence" value="ECO:0007669"/>
    <property type="project" value="InterPro"/>
</dbReference>
<gene>
    <name evidence="1" type="ORF">ECPE_LOCUS10844</name>
</gene>
<accession>A0A183AV58</accession>